<gene>
    <name evidence="2" type="ORF">N0V91_010863</name>
</gene>
<comment type="caution">
    <text evidence="2">The sequence shown here is derived from an EMBL/GenBank/DDBJ whole genome shotgun (WGS) entry which is preliminary data.</text>
</comment>
<protein>
    <submittedName>
        <fullName evidence="2">Uncharacterized protein</fullName>
    </submittedName>
</protein>
<organism evidence="2 3">
    <name type="scientific">Didymella pomorum</name>
    <dbReference type="NCBI Taxonomy" id="749634"/>
    <lineage>
        <taxon>Eukaryota</taxon>
        <taxon>Fungi</taxon>
        <taxon>Dikarya</taxon>
        <taxon>Ascomycota</taxon>
        <taxon>Pezizomycotina</taxon>
        <taxon>Dothideomycetes</taxon>
        <taxon>Pleosporomycetidae</taxon>
        <taxon>Pleosporales</taxon>
        <taxon>Pleosporineae</taxon>
        <taxon>Didymellaceae</taxon>
        <taxon>Didymella</taxon>
    </lineage>
</organism>
<accession>A0A9W8YYH0</accession>
<evidence type="ECO:0000256" key="1">
    <source>
        <dbReference type="SAM" id="MobiDB-lite"/>
    </source>
</evidence>
<sequence>MPPEKKKQRTGENPAAATLEHEDEHQNRTLGEDSKEDEDFDDGYKAGFKVENETGLWGYRELIENFIVEFEKAFKKADEDGLKHT</sequence>
<keyword evidence="3" id="KW-1185">Reference proteome</keyword>
<dbReference type="EMBL" id="JAPEVA010000159">
    <property type="protein sequence ID" value="KAJ4395422.1"/>
    <property type="molecule type" value="Genomic_DNA"/>
</dbReference>
<name>A0A9W8YYH0_9PLEO</name>
<evidence type="ECO:0000313" key="2">
    <source>
        <dbReference type="EMBL" id="KAJ4395422.1"/>
    </source>
</evidence>
<reference evidence="2" key="1">
    <citation type="submission" date="2022-10" db="EMBL/GenBank/DDBJ databases">
        <title>Tapping the CABI collections for fungal endophytes: first genome assemblies for Collariella, Neodidymelliopsis, Ascochyta clinopodiicola, Didymella pomorum, Didymosphaeria variabile, Neocosmospora piperis and Neocucurbitaria cava.</title>
        <authorList>
            <person name="Hill R."/>
        </authorList>
    </citation>
    <scope>NUCLEOTIDE SEQUENCE</scope>
    <source>
        <strain evidence="2">IMI 355091</strain>
    </source>
</reference>
<proteinExistence type="predicted"/>
<dbReference type="OrthoDB" id="10037289at2759"/>
<evidence type="ECO:0000313" key="3">
    <source>
        <dbReference type="Proteomes" id="UP001140510"/>
    </source>
</evidence>
<feature type="region of interest" description="Disordered" evidence="1">
    <location>
        <begin position="1"/>
        <end position="42"/>
    </location>
</feature>
<dbReference type="AlphaFoldDB" id="A0A9W8YYH0"/>
<dbReference type="Proteomes" id="UP001140510">
    <property type="component" value="Unassembled WGS sequence"/>
</dbReference>
<feature type="compositionally biased region" description="Basic and acidic residues" evidence="1">
    <location>
        <begin position="19"/>
        <end position="33"/>
    </location>
</feature>